<dbReference type="Proteomes" id="UP000683310">
    <property type="component" value="Chromosome"/>
</dbReference>
<keyword evidence="3" id="KW-1185">Reference proteome</keyword>
<gene>
    <name evidence="2" type="ORF">KHQ06_20575</name>
</gene>
<evidence type="ECO:0000256" key="1">
    <source>
        <dbReference type="SAM" id="MobiDB-lite"/>
    </source>
</evidence>
<accession>A0ABX8CZT4</accession>
<protein>
    <submittedName>
        <fullName evidence="2">Uncharacterized protein</fullName>
    </submittedName>
</protein>
<proteinExistence type="predicted"/>
<evidence type="ECO:0000313" key="3">
    <source>
        <dbReference type="Proteomes" id="UP000683310"/>
    </source>
</evidence>
<sequence length="94" mass="10240">MVVLEGVARRDEWPELPEPVREAVADRLGGTVVSAVNQRAGYSHGMASALALADGRRVFAKAVRGWRGYPRWPRSSELSCDAGPASRSRARHPT</sequence>
<organism evidence="2 3">
    <name type="scientific">Nocardia tengchongensis</name>
    <dbReference type="NCBI Taxonomy" id="2055889"/>
    <lineage>
        <taxon>Bacteria</taxon>
        <taxon>Bacillati</taxon>
        <taxon>Actinomycetota</taxon>
        <taxon>Actinomycetes</taxon>
        <taxon>Mycobacteriales</taxon>
        <taxon>Nocardiaceae</taxon>
        <taxon>Nocardia</taxon>
    </lineage>
</organism>
<dbReference type="RefSeq" id="WP_213561476.1">
    <property type="nucleotide sequence ID" value="NZ_JBHZDI010000008.1"/>
</dbReference>
<evidence type="ECO:0000313" key="2">
    <source>
        <dbReference type="EMBL" id="QVI25417.1"/>
    </source>
</evidence>
<name>A0ABX8CZT4_9NOCA</name>
<reference evidence="2 3" key="1">
    <citation type="submission" date="2021-04" db="EMBL/GenBank/DDBJ databases">
        <title>Nocardia tengchongensis.</title>
        <authorList>
            <person name="Zhuang k."/>
            <person name="Ran Y."/>
            <person name="Li W."/>
        </authorList>
    </citation>
    <scope>NUCLEOTIDE SEQUENCE [LARGE SCALE GENOMIC DNA]</scope>
    <source>
        <strain evidence="2 3">CFH S0057</strain>
    </source>
</reference>
<dbReference type="EMBL" id="CP074371">
    <property type="protein sequence ID" value="QVI25417.1"/>
    <property type="molecule type" value="Genomic_DNA"/>
</dbReference>
<feature type="region of interest" description="Disordered" evidence="1">
    <location>
        <begin position="74"/>
        <end position="94"/>
    </location>
</feature>